<keyword evidence="4" id="KW-1185">Reference proteome</keyword>
<keyword evidence="1" id="KW-0175">Coiled coil</keyword>
<evidence type="ECO:0000256" key="1">
    <source>
        <dbReference type="SAM" id="Coils"/>
    </source>
</evidence>
<evidence type="ECO:0000313" key="3">
    <source>
        <dbReference type="EMBL" id="PXW98002.1"/>
    </source>
</evidence>
<feature type="transmembrane region" description="Helical" evidence="2">
    <location>
        <begin position="107"/>
        <end position="126"/>
    </location>
</feature>
<dbReference type="AlphaFoldDB" id="A0A318H825"/>
<dbReference type="Proteomes" id="UP000247811">
    <property type="component" value="Unassembled WGS sequence"/>
</dbReference>
<dbReference type="OrthoDB" id="8564508at2"/>
<evidence type="ECO:0000313" key="4">
    <source>
        <dbReference type="Proteomes" id="UP000247811"/>
    </source>
</evidence>
<accession>A0A318H825</accession>
<keyword evidence="2" id="KW-0812">Transmembrane</keyword>
<organism evidence="3 4">
    <name type="scientific">Sphaerotilus hippei</name>
    <dbReference type="NCBI Taxonomy" id="744406"/>
    <lineage>
        <taxon>Bacteria</taxon>
        <taxon>Pseudomonadati</taxon>
        <taxon>Pseudomonadota</taxon>
        <taxon>Betaproteobacteria</taxon>
        <taxon>Burkholderiales</taxon>
        <taxon>Sphaerotilaceae</taxon>
        <taxon>Sphaerotilus</taxon>
    </lineage>
</organism>
<dbReference type="EMBL" id="QJJS01000003">
    <property type="protein sequence ID" value="PXW98002.1"/>
    <property type="molecule type" value="Genomic_DNA"/>
</dbReference>
<gene>
    <name evidence="3" type="ORF">C7444_10393</name>
</gene>
<keyword evidence="2" id="KW-0472">Membrane</keyword>
<protein>
    <submittedName>
        <fullName evidence="3">Uncharacterized protein</fullName>
    </submittedName>
</protein>
<dbReference type="RefSeq" id="WP_110399579.1">
    <property type="nucleotide sequence ID" value="NZ_QJJS01000003.1"/>
</dbReference>
<proteinExistence type="predicted"/>
<comment type="caution">
    <text evidence="3">The sequence shown here is derived from an EMBL/GenBank/DDBJ whole genome shotgun (WGS) entry which is preliminary data.</text>
</comment>
<name>A0A318H825_9BURK</name>
<evidence type="ECO:0000256" key="2">
    <source>
        <dbReference type="SAM" id="Phobius"/>
    </source>
</evidence>
<feature type="coiled-coil region" evidence="1">
    <location>
        <begin position="58"/>
        <end position="106"/>
    </location>
</feature>
<sequence>MAIGWLTVLQSVPWADVVSNAPKMAEGARRLWELIGRKGPDAATTADRTTLPADDPQQARLAQRLAAVEAHCTQLQEQLQASSALIKALAEQNEQLVRRIEANRSRVLWLATAVAVALSITALLWHGPG</sequence>
<reference evidence="3 4" key="1">
    <citation type="submission" date="2018-05" db="EMBL/GenBank/DDBJ databases">
        <title>Genomic Encyclopedia of Type Strains, Phase IV (KMG-IV): sequencing the most valuable type-strain genomes for metagenomic binning, comparative biology and taxonomic classification.</title>
        <authorList>
            <person name="Goeker M."/>
        </authorList>
    </citation>
    <scope>NUCLEOTIDE SEQUENCE [LARGE SCALE GENOMIC DNA]</scope>
    <source>
        <strain evidence="3 4">DSM 566</strain>
    </source>
</reference>
<keyword evidence="2" id="KW-1133">Transmembrane helix</keyword>